<dbReference type="SUPFAM" id="SSF53098">
    <property type="entry name" value="Ribonuclease H-like"/>
    <property type="match status" value="1"/>
</dbReference>
<name>A0A0C9YGW9_9AGAM</name>
<dbReference type="AlphaFoldDB" id="A0A0C9YGW9"/>
<dbReference type="Proteomes" id="UP000054018">
    <property type="component" value="Unassembled WGS sequence"/>
</dbReference>
<feature type="non-terminal residue" evidence="1">
    <location>
        <position position="168"/>
    </location>
</feature>
<keyword evidence="2" id="KW-1185">Reference proteome</keyword>
<dbReference type="InterPro" id="IPR012337">
    <property type="entry name" value="RNaseH-like_sf"/>
</dbReference>
<protein>
    <recommendedName>
        <fullName evidence="3">HAT C-terminal dimerisation domain-containing protein</fullName>
    </recommendedName>
</protein>
<proteinExistence type="predicted"/>
<evidence type="ECO:0008006" key="3">
    <source>
        <dbReference type="Google" id="ProtNLM"/>
    </source>
</evidence>
<dbReference type="OrthoDB" id="3359487at2759"/>
<reference evidence="2" key="2">
    <citation type="submission" date="2015-01" db="EMBL/GenBank/DDBJ databases">
        <title>Evolutionary Origins and Diversification of the Mycorrhizal Mutualists.</title>
        <authorList>
            <consortium name="DOE Joint Genome Institute"/>
            <consortium name="Mycorrhizal Genomics Consortium"/>
            <person name="Kohler A."/>
            <person name="Kuo A."/>
            <person name="Nagy L.G."/>
            <person name="Floudas D."/>
            <person name="Copeland A."/>
            <person name="Barry K.W."/>
            <person name="Cichocki N."/>
            <person name="Veneault-Fourrey C."/>
            <person name="LaButti K."/>
            <person name="Lindquist E.A."/>
            <person name="Lipzen A."/>
            <person name="Lundell T."/>
            <person name="Morin E."/>
            <person name="Murat C."/>
            <person name="Riley R."/>
            <person name="Ohm R."/>
            <person name="Sun H."/>
            <person name="Tunlid A."/>
            <person name="Henrissat B."/>
            <person name="Grigoriev I.V."/>
            <person name="Hibbett D.S."/>
            <person name="Martin F."/>
        </authorList>
    </citation>
    <scope>NUCLEOTIDE SEQUENCE [LARGE SCALE GENOMIC DNA]</scope>
    <source>
        <strain evidence="2">441</strain>
    </source>
</reference>
<accession>A0A0C9YGW9</accession>
<organism evidence="1 2">
    <name type="scientific">Pisolithus microcarpus 441</name>
    <dbReference type="NCBI Taxonomy" id="765257"/>
    <lineage>
        <taxon>Eukaryota</taxon>
        <taxon>Fungi</taxon>
        <taxon>Dikarya</taxon>
        <taxon>Basidiomycota</taxon>
        <taxon>Agaricomycotina</taxon>
        <taxon>Agaricomycetes</taxon>
        <taxon>Agaricomycetidae</taxon>
        <taxon>Boletales</taxon>
        <taxon>Sclerodermatineae</taxon>
        <taxon>Pisolithaceae</taxon>
        <taxon>Pisolithus</taxon>
    </lineage>
</organism>
<evidence type="ECO:0000313" key="2">
    <source>
        <dbReference type="Proteomes" id="UP000054018"/>
    </source>
</evidence>
<evidence type="ECO:0000313" key="1">
    <source>
        <dbReference type="EMBL" id="KIK13144.1"/>
    </source>
</evidence>
<reference evidence="1 2" key="1">
    <citation type="submission" date="2014-04" db="EMBL/GenBank/DDBJ databases">
        <authorList>
            <consortium name="DOE Joint Genome Institute"/>
            <person name="Kuo A."/>
            <person name="Kohler A."/>
            <person name="Costa M.D."/>
            <person name="Nagy L.G."/>
            <person name="Floudas D."/>
            <person name="Copeland A."/>
            <person name="Barry K.W."/>
            <person name="Cichocki N."/>
            <person name="Veneault-Fourrey C."/>
            <person name="LaButti K."/>
            <person name="Lindquist E.A."/>
            <person name="Lipzen A."/>
            <person name="Lundell T."/>
            <person name="Morin E."/>
            <person name="Murat C."/>
            <person name="Sun H."/>
            <person name="Tunlid A."/>
            <person name="Henrissat B."/>
            <person name="Grigoriev I.V."/>
            <person name="Hibbett D.S."/>
            <person name="Martin F."/>
            <person name="Nordberg H.P."/>
            <person name="Cantor M.N."/>
            <person name="Hua S.X."/>
        </authorList>
    </citation>
    <scope>NUCLEOTIDE SEQUENCE [LARGE SCALE GENOMIC DNA]</scope>
    <source>
        <strain evidence="1 2">441</strain>
    </source>
</reference>
<dbReference type="EMBL" id="KN834017">
    <property type="protein sequence ID" value="KIK13144.1"/>
    <property type="molecule type" value="Genomic_DNA"/>
</dbReference>
<gene>
    <name evidence="1" type="ORF">PISMIDRAFT_78704</name>
</gene>
<dbReference type="HOGENOM" id="CLU_009123_4_3_1"/>
<sequence length="168" mass="19776">MVIPAMDYINEVFMTGMLDEEWFDPSIRAAVGLAKKTLNKYYSLMDTSDLYHIVMVLHPRHKLEYFRHAKWEADWIKTASDLVRNTYETSYASREVHLTILWPRDSHLTNRYQDCSTNIFDRLPSLSKVDCMSMADELDSYLATSVEDINVGDTIQWWSEHQSMYPHL</sequence>